<evidence type="ECO:0000313" key="2">
    <source>
        <dbReference type="Proteomes" id="UP000828390"/>
    </source>
</evidence>
<dbReference type="EMBL" id="JAIWYP010000004">
    <property type="protein sequence ID" value="KAH3839767.1"/>
    <property type="molecule type" value="Genomic_DNA"/>
</dbReference>
<accession>A0A9D4KH32</accession>
<keyword evidence="2" id="KW-1185">Reference proteome</keyword>
<protein>
    <submittedName>
        <fullName evidence="1">Uncharacterized protein</fullName>
    </submittedName>
</protein>
<evidence type="ECO:0000313" key="1">
    <source>
        <dbReference type="EMBL" id="KAH3839767.1"/>
    </source>
</evidence>
<reference evidence="1" key="2">
    <citation type="submission" date="2020-11" db="EMBL/GenBank/DDBJ databases">
        <authorList>
            <person name="McCartney M.A."/>
            <person name="Auch B."/>
            <person name="Kono T."/>
            <person name="Mallez S."/>
            <person name="Becker A."/>
            <person name="Gohl D.M."/>
            <person name="Silverstein K.A.T."/>
            <person name="Koren S."/>
            <person name="Bechman K.B."/>
            <person name="Herman A."/>
            <person name="Abrahante J.E."/>
            <person name="Garbe J."/>
        </authorList>
    </citation>
    <scope>NUCLEOTIDE SEQUENCE</scope>
    <source>
        <strain evidence="1">Duluth1</strain>
        <tissue evidence="1">Whole animal</tissue>
    </source>
</reference>
<gene>
    <name evidence="1" type="ORF">DPMN_113204</name>
</gene>
<organism evidence="1 2">
    <name type="scientific">Dreissena polymorpha</name>
    <name type="common">Zebra mussel</name>
    <name type="synonym">Mytilus polymorpha</name>
    <dbReference type="NCBI Taxonomy" id="45954"/>
    <lineage>
        <taxon>Eukaryota</taxon>
        <taxon>Metazoa</taxon>
        <taxon>Spiralia</taxon>
        <taxon>Lophotrochozoa</taxon>
        <taxon>Mollusca</taxon>
        <taxon>Bivalvia</taxon>
        <taxon>Autobranchia</taxon>
        <taxon>Heteroconchia</taxon>
        <taxon>Euheterodonta</taxon>
        <taxon>Imparidentia</taxon>
        <taxon>Neoheterodontei</taxon>
        <taxon>Myida</taxon>
        <taxon>Dreissenoidea</taxon>
        <taxon>Dreissenidae</taxon>
        <taxon>Dreissena</taxon>
    </lineage>
</organism>
<name>A0A9D4KH32_DREPO</name>
<proteinExistence type="predicted"/>
<reference evidence="1" key="1">
    <citation type="journal article" date="2019" name="bioRxiv">
        <title>The Genome of the Zebra Mussel, Dreissena polymorpha: A Resource for Invasive Species Research.</title>
        <authorList>
            <person name="McCartney M.A."/>
            <person name="Auch B."/>
            <person name="Kono T."/>
            <person name="Mallez S."/>
            <person name="Zhang Y."/>
            <person name="Obille A."/>
            <person name="Becker A."/>
            <person name="Abrahante J.E."/>
            <person name="Garbe J."/>
            <person name="Badalamenti J.P."/>
            <person name="Herman A."/>
            <person name="Mangelson H."/>
            <person name="Liachko I."/>
            <person name="Sullivan S."/>
            <person name="Sone E.D."/>
            <person name="Koren S."/>
            <person name="Silverstein K.A.T."/>
            <person name="Beckman K.B."/>
            <person name="Gohl D.M."/>
        </authorList>
    </citation>
    <scope>NUCLEOTIDE SEQUENCE</scope>
    <source>
        <strain evidence="1">Duluth1</strain>
        <tissue evidence="1">Whole animal</tissue>
    </source>
</reference>
<dbReference type="Proteomes" id="UP000828390">
    <property type="component" value="Unassembled WGS sequence"/>
</dbReference>
<sequence>MDTLKTMVNSVNNTSADIAMDIEKYEGVTSCNNLGAILSKVRFRIADVRIKIVNHGRFTSTQNA</sequence>
<comment type="caution">
    <text evidence="1">The sequence shown here is derived from an EMBL/GenBank/DDBJ whole genome shotgun (WGS) entry which is preliminary data.</text>
</comment>
<dbReference type="AlphaFoldDB" id="A0A9D4KH32"/>